<dbReference type="CDD" id="cd01536">
    <property type="entry name" value="PBP1_ABC_sugar_binding-like"/>
    <property type="match status" value="1"/>
</dbReference>
<dbReference type="InterPro" id="IPR025997">
    <property type="entry name" value="SBP_2_dom"/>
</dbReference>
<dbReference type="PANTHER" id="PTHR46847:SF1">
    <property type="entry name" value="D-ALLOSE-BINDING PERIPLASMIC PROTEIN-RELATED"/>
    <property type="match status" value="1"/>
</dbReference>
<proteinExistence type="inferred from homology"/>
<protein>
    <submittedName>
        <fullName evidence="7">Sugar ABC transporter substrate-binding protein</fullName>
    </submittedName>
</protein>
<evidence type="ECO:0000259" key="6">
    <source>
        <dbReference type="Pfam" id="PF13407"/>
    </source>
</evidence>
<evidence type="ECO:0000256" key="5">
    <source>
        <dbReference type="SAM" id="SignalP"/>
    </source>
</evidence>
<feature type="signal peptide" evidence="5">
    <location>
        <begin position="1"/>
        <end position="19"/>
    </location>
</feature>
<feature type="region of interest" description="Disordered" evidence="4">
    <location>
        <begin position="21"/>
        <end position="56"/>
    </location>
</feature>
<feature type="chain" id="PRO_5039368775" evidence="5">
    <location>
        <begin position="20"/>
        <end position="355"/>
    </location>
</feature>
<dbReference type="EMBL" id="DVHU01000111">
    <property type="protein sequence ID" value="HIR94213.1"/>
    <property type="molecule type" value="Genomic_DNA"/>
</dbReference>
<comment type="similarity">
    <text evidence="2">Belongs to the bacterial solute-binding protein 2 family.</text>
</comment>
<dbReference type="Pfam" id="PF13407">
    <property type="entry name" value="Peripla_BP_4"/>
    <property type="match status" value="1"/>
</dbReference>
<dbReference type="PROSITE" id="PS51257">
    <property type="entry name" value="PROKAR_LIPOPROTEIN"/>
    <property type="match status" value="1"/>
</dbReference>
<feature type="domain" description="Periplasmic binding protein" evidence="6">
    <location>
        <begin position="74"/>
        <end position="316"/>
    </location>
</feature>
<dbReference type="InterPro" id="IPR028082">
    <property type="entry name" value="Peripla_BP_I"/>
</dbReference>
<evidence type="ECO:0000313" key="7">
    <source>
        <dbReference type="EMBL" id="HIR94213.1"/>
    </source>
</evidence>
<name>A0A9D1JGQ7_9FIRM</name>
<dbReference type="Gene3D" id="3.40.50.2300">
    <property type="match status" value="2"/>
</dbReference>
<dbReference type="GO" id="GO:0030246">
    <property type="term" value="F:carbohydrate binding"/>
    <property type="evidence" value="ECO:0007669"/>
    <property type="project" value="UniProtKB-ARBA"/>
</dbReference>
<dbReference type="PANTHER" id="PTHR46847">
    <property type="entry name" value="D-ALLOSE-BINDING PERIPLASMIC PROTEIN-RELATED"/>
    <property type="match status" value="1"/>
</dbReference>
<dbReference type="Proteomes" id="UP000886841">
    <property type="component" value="Unassembled WGS sequence"/>
</dbReference>
<dbReference type="GO" id="GO:0030313">
    <property type="term" value="C:cell envelope"/>
    <property type="evidence" value="ECO:0007669"/>
    <property type="project" value="UniProtKB-SubCell"/>
</dbReference>
<reference evidence="7" key="1">
    <citation type="submission" date="2020-10" db="EMBL/GenBank/DDBJ databases">
        <authorList>
            <person name="Gilroy R."/>
        </authorList>
    </citation>
    <scope>NUCLEOTIDE SEQUENCE</scope>
    <source>
        <strain evidence="7">ChiSxjej1B13-7041</strain>
    </source>
</reference>
<dbReference type="AlphaFoldDB" id="A0A9D1JGQ7"/>
<evidence type="ECO:0000256" key="3">
    <source>
        <dbReference type="ARBA" id="ARBA00022729"/>
    </source>
</evidence>
<gene>
    <name evidence="7" type="ORF">IAB98_12420</name>
</gene>
<sequence length="355" mass="39050">MKKKVLATLMAVSMVLSLAACGGGGDSDKAKDSSAKSDEAGAADTPEESGDGESNSDAKRIVFCKSYANIDENNQRAENALQAIIEEINGQGEYYVEYYMTDSQSQVDKQITDVESLLQYNPDIMLISAVDTEGSLPAFQQAKEQGVITIDDRGAVDEAIDINYYGSNEGAIAERIKQSLRDYLDENPDLTLNVGLIYGLASQIEQLKRCDCIYELAEEEEYKDRINILAHQYCDWSTDRATSTVEDWMIRYPEMNCIITASDDMGLGACNALTAAGKKDIYVGGVDGTQIGVQLCEDGTQNYVTVAMNQEAMMENLFYDVIIPAIDEGFTGDYYADESCFDTVTRDNVSEYTVK</sequence>
<evidence type="ECO:0000256" key="1">
    <source>
        <dbReference type="ARBA" id="ARBA00004196"/>
    </source>
</evidence>
<evidence type="ECO:0000313" key="8">
    <source>
        <dbReference type="Proteomes" id="UP000886841"/>
    </source>
</evidence>
<comment type="caution">
    <text evidence="7">The sequence shown here is derived from an EMBL/GenBank/DDBJ whole genome shotgun (WGS) entry which is preliminary data.</text>
</comment>
<feature type="compositionally biased region" description="Basic and acidic residues" evidence="4">
    <location>
        <begin position="26"/>
        <end position="39"/>
    </location>
</feature>
<comment type="subcellular location">
    <subcellularLocation>
        <location evidence="1">Cell envelope</location>
    </subcellularLocation>
</comment>
<accession>A0A9D1JGQ7</accession>
<keyword evidence="3 5" id="KW-0732">Signal</keyword>
<evidence type="ECO:0000256" key="4">
    <source>
        <dbReference type="SAM" id="MobiDB-lite"/>
    </source>
</evidence>
<organism evidence="7 8">
    <name type="scientific">Candidatus Egerieimonas intestinavium</name>
    <dbReference type="NCBI Taxonomy" id="2840777"/>
    <lineage>
        <taxon>Bacteria</taxon>
        <taxon>Bacillati</taxon>
        <taxon>Bacillota</taxon>
        <taxon>Clostridia</taxon>
        <taxon>Lachnospirales</taxon>
        <taxon>Lachnospiraceae</taxon>
        <taxon>Lachnospiraceae incertae sedis</taxon>
        <taxon>Candidatus Egerieimonas</taxon>
    </lineage>
</organism>
<reference evidence="7" key="2">
    <citation type="journal article" date="2021" name="PeerJ">
        <title>Extensive microbial diversity within the chicken gut microbiome revealed by metagenomics and culture.</title>
        <authorList>
            <person name="Gilroy R."/>
            <person name="Ravi A."/>
            <person name="Getino M."/>
            <person name="Pursley I."/>
            <person name="Horton D.L."/>
            <person name="Alikhan N.F."/>
            <person name="Baker D."/>
            <person name="Gharbi K."/>
            <person name="Hall N."/>
            <person name="Watson M."/>
            <person name="Adriaenssens E.M."/>
            <person name="Foster-Nyarko E."/>
            <person name="Jarju S."/>
            <person name="Secka A."/>
            <person name="Antonio M."/>
            <person name="Oren A."/>
            <person name="Chaudhuri R.R."/>
            <person name="La Ragione R."/>
            <person name="Hildebrand F."/>
            <person name="Pallen M.J."/>
        </authorList>
    </citation>
    <scope>NUCLEOTIDE SEQUENCE</scope>
    <source>
        <strain evidence="7">ChiSxjej1B13-7041</strain>
    </source>
</reference>
<dbReference type="SUPFAM" id="SSF53822">
    <property type="entry name" value="Periplasmic binding protein-like I"/>
    <property type="match status" value="1"/>
</dbReference>
<evidence type="ECO:0000256" key="2">
    <source>
        <dbReference type="ARBA" id="ARBA00007639"/>
    </source>
</evidence>